<name>A0A2I0XJ44_9ASPA</name>
<dbReference type="EMBL" id="KZ501830">
    <property type="protein sequence ID" value="PKU87925.1"/>
    <property type="molecule type" value="Genomic_DNA"/>
</dbReference>
<dbReference type="Pfam" id="PF22936">
    <property type="entry name" value="Pol_BBD"/>
    <property type="match status" value="1"/>
</dbReference>
<feature type="domain" description="Retrovirus-related Pol polyprotein from transposon TNT 1-94-like beta-barrel" evidence="1">
    <location>
        <begin position="1"/>
        <end position="69"/>
    </location>
</feature>
<evidence type="ECO:0000313" key="2">
    <source>
        <dbReference type="EMBL" id="PKU87925.1"/>
    </source>
</evidence>
<reference evidence="2 3" key="1">
    <citation type="journal article" date="2016" name="Sci. Rep.">
        <title>The Dendrobium catenatum Lindl. genome sequence provides insights into polysaccharide synthase, floral development and adaptive evolution.</title>
        <authorList>
            <person name="Zhang G.Q."/>
            <person name="Xu Q."/>
            <person name="Bian C."/>
            <person name="Tsai W.C."/>
            <person name="Yeh C.M."/>
            <person name="Liu K.W."/>
            <person name="Yoshida K."/>
            <person name="Zhang L.S."/>
            <person name="Chang S.B."/>
            <person name="Chen F."/>
            <person name="Shi Y."/>
            <person name="Su Y.Y."/>
            <person name="Zhang Y.Q."/>
            <person name="Chen L.J."/>
            <person name="Yin Y."/>
            <person name="Lin M."/>
            <person name="Huang H."/>
            <person name="Deng H."/>
            <person name="Wang Z.W."/>
            <person name="Zhu S.L."/>
            <person name="Zhao X."/>
            <person name="Deng C."/>
            <person name="Niu S.C."/>
            <person name="Huang J."/>
            <person name="Wang M."/>
            <person name="Liu G.H."/>
            <person name="Yang H.J."/>
            <person name="Xiao X.J."/>
            <person name="Hsiao Y.Y."/>
            <person name="Wu W.L."/>
            <person name="Chen Y.Y."/>
            <person name="Mitsuda N."/>
            <person name="Ohme-Takagi M."/>
            <person name="Luo Y.B."/>
            <person name="Van de Peer Y."/>
            <person name="Liu Z.J."/>
        </authorList>
    </citation>
    <scope>NUCLEOTIDE SEQUENCE [LARGE SCALE GENOMIC DNA]</scope>
    <source>
        <tissue evidence="2">The whole plant</tissue>
    </source>
</reference>
<proteinExistence type="predicted"/>
<gene>
    <name evidence="2" type="ORF">MA16_Dca007867</name>
</gene>
<keyword evidence="3" id="KW-1185">Reference proteome</keyword>
<accession>A0A2I0XJ44</accession>
<evidence type="ECO:0000313" key="3">
    <source>
        <dbReference type="Proteomes" id="UP000233837"/>
    </source>
</evidence>
<dbReference type="Proteomes" id="UP000233837">
    <property type="component" value="Unassembled WGS sequence"/>
</dbReference>
<dbReference type="AlphaFoldDB" id="A0A2I0XJ44"/>
<reference evidence="2 3" key="2">
    <citation type="journal article" date="2017" name="Nature">
        <title>The Apostasia genome and the evolution of orchids.</title>
        <authorList>
            <person name="Zhang G.Q."/>
            <person name="Liu K.W."/>
            <person name="Li Z."/>
            <person name="Lohaus R."/>
            <person name="Hsiao Y.Y."/>
            <person name="Niu S.C."/>
            <person name="Wang J.Y."/>
            <person name="Lin Y.C."/>
            <person name="Xu Q."/>
            <person name="Chen L.J."/>
            <person name="Yoshida K."/>
            <person name="Fujiwara S."/>
            <person name="Wang Z.W."/>
            <person name="Zhang Y.Q."/>
            <person name="Mitsuda N."/>
            <person name="Wang M."/>
            <person name="Liu G.H."/>
            <person name="Pecoraro L."/>
            <person name="Huang H.X."/>
            <person name="Xiao X.J."/>
            <person name="Lin M."/>
            <person name="Wu X.Y."/>
            <person name="Wu W.L."/>
            <person name="Chen Y.Y."/>
            <person name="Chang S.B."/>
            <person name="Sakamoto S."/>
            <person name="Ohme-Takagi M."/>
            <person name="Yagi M."/>
            <person name="Zeng S.J."/>
            <person name="Shen C.Y."/>
            <person name="Yeh C.M."/>
            <person name="Luo Y.B."/>
            <person name="Tsai W.C."/>
            <person name="Van de Peer Y."/>
            <person name="Liu Z.J."/>
        </authorList>
    </citation>
    <scope>NUCLEOTIDE SEQUENCE [LARGE SCALE GENOMIC DNA]</scope>
    <source>
        <tissue evidence="2">The whole plant</tissue>
    </source>
</reference>
<protein>
    <recommendedName>
        <fullName evidence="1">Retrovirus-related Pol polyprotein from transposon TNT 1-94-like beta-barrel domain-containing protein</fullName>
    </recommendedName>
</protein>
<sequence length="122" mass="14266">MCRDKNMFVEMKTMESQIYFDNSSKILVKGKGKILILLKDGTHQFIFEVYYVPYMKNNILSLGQLLEKSFGIHMKDKMLTIKNNSNEIIAQVKMTRNRMFVLNIKNGVMKCLKTCVKDSSWL</sequence>
<organism evidence="2 3">
    <name type="scientific">Dendrobium catenatum</name>
    <dbReference type="NCBI Taxonomy" id="906689"/>
    <lineage>
        <taxon>Eukaryota</taxon>
        <taxon>Viridiplantae</taxon>
        <taxon>Streptophyta</taxon>
        <taxon>Embryophyta</taxon>
        <taxon>Tracheophyta</taxon>
        <taxon>Spermatophyta</taxon>
        <taxon>Magnoliopsida</taxon>
        <taxon>Liliopsida</taxon>
        <taxon>Asparagales</taxon>
        <taxon>Orchidaceae</taxon>
        <taxon>Epidendroideae</taxon>
        <taxon>Malaxideae</taxon>
        <taxon>Dendrobiinae</taxon>
        <taxon>Dendrobium</taxon>
    </lineage>
</organism>
<dbReference type="InterPro" id="IPR054722">
    <property type="entry name" value="PolX-like_BBD"/>
</dbReference>
<evidence type="ECO:0000259" key="1">
    <source>
        <dbReference type="Pfam" id="PF22936"/>
    </source>
</evidence>